<dbReference type="InterPro" id="IPR023780">
    <property type="entry name" value="Chromo_domain"/>
</dbReference>
<dbReference type="Proteomes" id="UP000700596">
    <property type="component" value="Unassembled WGS sequence"/>
</dbReference>
<dbReference type="Pfam" id="PF00385">
    <property type="entry name" value="Chromo"/>
    <property type="match status" value="1"/>
</dbReference>
<sequence>MALRGREAGRARGRGRGRGRGGVSKSEIWEYEIYTPSPDTYESLNRYRKAAPIITEQLPDETPINNARASIVNRRSSLNDGVLRQVYLVRVQRLAASLDQLHEVDVSRILDFVSQRELERFENSEFRAEAEAQAAARRADLDERAQRWLERNARMPRQGSRVMADLGHHAEEQHYLGTKRRGRFRGSGSRGRGRGRGMGHAIQPFEQNASWEEVGRTLPADGDAIDMDMVVEEETESDDPLQFYPRPHSSIRSIAEAEQDVEHVKQTSPDLMRSAFVAHSALPMTSPIQFHRTHPHEPELDEQVEESDDESVSSAAQQLIFEREFYSPTFLAPASVTSANPTRPAAPMPISSASTPESDSNPDSDSGGIPSNILAVPHNAIPISDNEEEYAIEFILSHSFIDGIKYYLVKWEGYEEAQDWLTEDELDGARDMIREYNKTIVKNIGKEIVASGRR</sequence>
<dbReference type="GO" id="GO:0006338">
    <property type="term" value="P:chromatin remodeling"/>
    <property type="evidence" value="ECO:0007669"/>
    <property type="project" value="UniProtKB-ARBA"/>
</dbReference>
<evidence type="ECO:0000313" key="4">
    <source>
        <dbReference type="EMBL" id="KAH7121307.1"/>
    </source>
</evidence>
<accession>A0A9P9IIE5</accession>
<dbReference type="InterPro" id="IPR016197">
    <property type="entry name" value="Chromo-like_dom_sf"/>
</dbReference>
<keyword evidence="5" id="KW-1185">Reference proteome</keyword>
<name>A0A9P9IIE5_9PLEO</name>
<dbReference type="SMART" id="SM00298">
    <property type="entry name" value="CHROMO"/>
    <property type="match status" value="1"/>
</dbReference>
<proteinExistence type="predicted"/>
<dbReference type="PROSITE" id="PS50013">
    <property type="entry name" value="CHROMO_2"/>
    <property type="match status" value="1"/>
</dbReference>
<reference evidence="4" key="1">
    <citation type="journal article" date="2021" name="Nat. Commun.">
        <title>Genetic determinants of endophytism in the Arabidopsis root mycobiome.</title>
        <authorList>
            <person name="Mesny F."/>
            <person name="Miyauchi S."/>
            <person name="Thiergart T."/>
            <person name="Pickel B."/>
            <person name="Atanasova L."/>
            <person name="Karlsson M."/>
            <person name="Huettel B."/>
            <person name="Barry K.W."/>
            <person name="Haridas S."/>
            <person name="Chen C."/>
            <person name="Bauer D."/>
            <person name="Andreopoulos W."/>
            <person name="Pangilinan J."/>
            <person name="LaButti K."/>
            <person name="Riley R."/>
            <person name="Lipzen A."/>
            <person name="Clum A."/>
            <person name="Drula E."/>
            <person name="Henrissat B."/>
            <person name="Kohler A."/>
            <person name="Grigoriev I.V."/>
            <person name="Martin F.M."/>
            <person name="Hacquard S."/>
        </authorList>
    </citation>
    <scope>NUCLEOTIDE SEQUENCE</scope>
    <source>
        <strain evidence="4">MPI-CAGE-CH-0243</strain>
    </source>
</reference>
<feature type="region of interest" description="Disordered" evidence="2">
    <location>
        <begin position="1"/>
        <end position="22"/>
    </location>
</feature>
<dbReference type="EMBL" id="JAGMWT010000010">
    <property type="protein sequence ID" value="KAH7121307.1"/>
    <property type="molecule type" value="Genomic_DNA"/>
</dbReference>
<organism evidence="4 5">
    <name type="scientific">Dendryphion nanum</name>
    <dbReference type="NCBI Taxonomy" id="256645"/>
    <lineage>
        <taxon>Eukaryota</taxon>
        <taxon>Fungi</taxon>
        <taxon>Dikarya</taxon>
        <taxon>Ascomycota</taxon>
        <taxon>Pezizomycotina</taxon>
        <taxon>Dothideomycetes</taxon>
        <taxon>Pleosporomycetidae</taxon>
        <taxon>Pleosporales</taxon>
        <taxon>Torulaceae</taxon>
        <taxon>Dendryphion</taxon>
    </lineage>
</organism>
<feature type="domain" description="Chromo" evidence="3">
    <location>
        <begin position="390"/>
        <end position="438"/>
    </location>
</feature>
<dbReference type="InterPro" id="IPR000953">
    <property type="entry name" value="Chromo/chromo_shadow_dom"/>
</dbReference>
<feature type="region of interest" description="Disordered" evidence="2">
    <location>
        <begin position="337"/>
        <end position="372"/>
    </location>
</feature>
<dbReference type="OrthoDB" id="433924at2759"/>
<dbReference type="AlphaFoldDB" id="A0A9P9IIE5"/>
<protein>
    <recommendedName>
        <fullName evidence="3">Chromo domain-containing protein</fullName>
    </recommendedName>
</protein>
<evidence type="ECO:0000313" key="5">
    <source>
        <dbReference type="Proteomes" id="UP000700596"/>
    </source>
</evidence>
<evidence type="ECO:0000256" key="2">
    <source>
        <dbReference type="SAM" id="MobiDB-lite"/>
    </source>
</evidence>
<dbReference type="CDD" id="cd00024">
    <property type="entry name" value="CD_CSD"/>
    <property type="match status" value="1"/>
</dbReference>
<feature type="compositionally biased region" description="Basic and acidic residues" evidence="2">
    <location>
        <begin position="1"/>
        <end position="10"/>
    </location>
</feature>
<dbReference type="SUPFAM" id="SSF54160">
    <property type="entry name" value="Chromo domain-like"/>
    <property type="match status" value="1"/>
</dbReference>
<evidence type="ECO:0000256" key="1">
    <source>
        <dbReference type="ARBA" id="ARBA00011353"/>
    </source>
</evidence>
<comment type="caution">
    <text evidence="4">The sequence shown here is derived from an EMBL/GenBank/DDBJ whole genome shotgun (WGS) entry which is preliminary data.</text>
</comment>
<dbReference type="Gene3D" id="2.40.50.40">
    <property type="match status" value="1"/>
</dbReference>
<gene>
    <name evidence="4" type="ORF">B0J11DRAFT_62816</name>
</gene>
<feature type="region of interest" description="Disordered" evidence="2">
    <location>
        <begin position="180"/>
        <end position="200"/>
    </location>
</feature>
<feature type="compositionally biased region" description="Polar residues" evidence="2">
    <location>
        <begin position="351"/>
        <end position="364"/>
    </location>
</feature>
<evidence type="ECO:0000259" key="3">
    <source>
        <dbReference type="PROSITE" id="PS50013"/>
    </source>
</evidence>
<comment type="subunit">
    <text evidence="1">Component of the NuA4 histone acetyltransferase complex.</text>
</comment>